<feature type="domain" description="NB-ARC" evidence="7">
    <location>
        <begin position="1"/>
        <end position="67"/>
    </location>
</feature>
<dbReference type="SUPFAM" id="SSF52540">
    <property type="entry name" value="P-loop containing nucleoside triphosphate hydrolases"/>
    <property type="match status" value="1"/>
</dbReference>
<accession>A0AAW2UJ61</accession>
<evidence type="ECO:0000313" key="10">
    <source>
        <dbReference type="EMBL" id="KAL0417057.1"/>
    </source>
</evidence>
<evidence type="ECO:0000259" key="8">
    <source>
        <dbReference type="Pfam" id="PF23559"/>
    </source>
</evidence>
<dbReference type="AlphaFoldDB" id="A0AAW2UJ61"/>
<evidence type="ECO:0000256" key="1">
    <source>
        <dbReference type="ARBA" id="ARBA00008894"/>
    </source>
</evidence>
<evidence type="ECO:0000259" key="9">
    <source>
        <dbReference type="Pfam" id="PF23598"/>
    </source>
</evidence>
<gene>
    <name evidence="10" type="ORF">Slati_3537600</name>
</gene>
<dbReference type="Gene3D" id="3.80.10.10">
    <property type="entry name" value="Ribonuclease Inhibitor"/>
    <property type="match status" value="1"/>
</dbReference>
<dbReference type="PANTHER" id="PTHR15140:SF33">
    <property type="entry name" value="LATE BLIGHT RESISTANCE PROTEIN HOMOLOG R1A-3 ISOFORM X1"/>
    <property type="match status" value="1"/>
</dbReference>
<keyword evidence="4" id="KW-0547">Nucleotide-binding</keyword>
<dbReference type="GO" id="GO:0006952">
    <property type="term" value="P:defense response"/>
    <property type="evidence" value="ECO:0007669"/>
    <property type="project" value="UniProtKB-KW"/>
</dbReference>
<dbReference type="SUPFAM" id="SSF52058">
    <property type="entry name" value="L domain-like"/>
    <property type="match status" value="1"/>
</dbReference>
<comment type="caution">
    <text evidence="10">The sequence shown here is derived from an EMBL/GenBank/DDBJ whole genome shotgun (WGS) entry which is preliminary data.</text>
</comment>
<dbReference type="GO" id="GO:0043531">
    <property type="term" value="F:ADP binding"/>
    <property type="evidence" value="ECO:0007669"/>
    <property type="project" value="InterPro"/>
</dbReference>
<reference evidence="10" key="2">
    <citation type="journal article" date="2024" name="Plant">
        <title>Genomic evolution and insights into agronomic trait innovations of Sesamum species.</title>
        <authorList>
            <person name="Miao H."/>
            <person name="Wang L."/>
            <person name="Qu L."/>
            <person name="Liu H."/>
            <person name="Sun Y."/>
            <person name="Le M."/>
            <person name="Wang Q."/>
            <person name="Wei S."/>
            <person name="Zheng Y."/>
            <person name="Lin W."/>
            <person name="Duan Y."/>
            <person name="Cao H."/>
            <person name="Xiong S."/>
            <person name="Wang X."/>
            <person name="Wei L."/>
            <person name="Li C."/>
            <person name="Ma Q."/>
            <person name="Ju M."/>
            <person name="Zhao R."/>
            <person name="Li G."/>
            <person name="Mu C."/>
            <person name="Tian Q."/>
            <person name="Mei H."/>
            <person name="Zhang T."/>
            <person name="Gao T."/>
            <person name="Zhang H."/>
        </authorList>
    </citation>
    <scope>NUCLEOTIDE SEQUENCE</scope>
    <source>
        <strain evidence="10">KEN1</strain>
    </source>
</reference>
<sequence length="613" mass="70506">MDDVWSTNVWNDLKLFLPKNENGSRILVTSRLSNVAVSLSSNKPYMINFLDEDKSWNLLCQETFLQESCPYPKLENIGKNIAKGCNGLPLAIVVLGGLLRKSNMTRESWELVAENLTSAANSEDDDYCLRILSLSYNNLPIHLKPCFLYMRVFHEDYKITISKLTKLWVAEGILKPIRGKSLEQVAEAYLRDLIDRNLILVRTYGHGRNIETCGIHDLLRDVCLREYEKEHFMRSPKVQRAYIGSGHDMCFACGRNATSQKIDLNEVHVASQLTSFVSVSVCNTCRNMYPSLTRVRLVRVTVIRKDFSRESYEEILHPTNVRYLKIKSSDDWEFVFPSTMALLWNLQVLSFGLKRGVPKAVLPPEIFDMPQLRHLIAPRKSVVLPDQTGTQDSVSMDNLQTLFHITNFRCTEEIIERMPNLKELKVSYYGGNESMEWSYYCLHNLARLRKLESLFVGGNGLLSLEKLRFPTSLKELRLYGCSIPWQKLMIVGSSLPNLKVLSLSKNTYKGQEWNQVEGEFPRLKILTIFDCYLVWWRAENVHFPNLESLVLSFMWKLKEIPSVIGDIPTLRSIHLESCNNSLIDSAVQILEEQQSYGNESLQLYVDEKQVCVS</sequence>
<dbReference type="Pfam" id="PF23598">
    <property type="entry name" value="LRR_14"/>
    <property type="match status" value="1"/>
</dbReference>
<dbReference type="InterPro" id="IPR042197">
    <property type="entry name" value="Apaf_helical"/>
</dbReference>
<comment type="similarity">
    <text evidence="1">Belongs to the disease resistance NB-LRR family.</text>
</comment>
<keyword evidence="6" id="KW-0067">ATP-binding</keyword>
<dbReference type="InterPro" id="IPR002182">
    <property type="entry name" value="NB-ARC"/>
</dbReference>
<protein>
    <submittedName>
        <fullName evidence="10">Late blight resistance proteinR1A-10</fullName>
    </submittedName>
</protein>
<dbReference type="EMBL" id="JACGWN010000012">
    <property type="protein sequence ID" value="KAL0417057.1"/>
    <property type="molecule type" value="Genomic_DNA"/>
</dbReference>
<name>A0AAW2UJ61_9LAMI</name>
<evidence type="ECO:0000256" key="5">
    <source>
        <dbReference type="ARBA" id="ARBA00022821"/>
    </source>
</evidence>
<evidence type="ECO:0000256" key="6">
    <source>
        <dbReference type="ARBA" id="ARBA00022840"/>
    </source>
</evidence>
<dbReference type="FunFam" id="1.10.10.10:FF:000322">
    <property type="entry name" value="Probable disease resistance protein At1g63360"/>
    <property type="match status" value="1"/>
</dbReference>
<dbReference type="PANTHER" id="PTHR15140">
    <property type="entry name" value="TUBULIN-SPECIFIC CHAPERONE E"/>
    <property type="match status" value="1"/>
</dbReference>
<keyword evidence="2" id="KW-0433">Leucine-rich repeat</keyword>
<keyword evidence="3" id="KW-0677">Repeat</keyword>
<dbReference type="Gene3D" id="1.10.10.10">
    <property type="entry name" value="Winged helix-like DNA-binding domain superfamily/Winged helix DNA-binding domain"/>
    <property type="match status" value="1"/>
</dbReference>
<dbReference type="Pfam" id="PF23559">
    <property type="entry name" value="WHD_DRP"/>
    <property type="match status" value="1"/>
</dbReference>
<dbReference type="InterPro" id="IPR036388">
    <property type="entry name" value="WH-like_DNA-bd_sf"/>
</dbReference>
<dbReference type="InterPro" id="IPR058922">
    <property type="entry name" value="WHD_DRP"/>
</dbReference>
<dbReference type="InterPro" id="IPR032675">
    <property type="entry name" value="LRR_dom_sf"/>
</dbReference>
<evidence type="ECO:0000259" key="7">
    <source>
        <dbReference type="Pfam" id="PF00931"/>
    </source>
</evidence>
<feature type="domain" description="Disease resistance R13L4/SHOC-2-like LRR" evidence="9">
    <location>
        <begin position="278"/>
        <end position="556"/>
    </location>
</feature>
<dbReference type="InterPro" id="IPR027417">
    <property type="entry name" value="P-loop_NTPase"/>
</dbReference>
<proteinExistence type="inferred from homology"/>
<dbReference type="Pfam" id="PF00931">
    <property type="entry name" value="NB-ARC"/>
    <property type="match status" value="1"/>
</dbReference>
<dbReference type="PRINTS" id="PR00364">
    <property type="entry name" value="DISEASERSIST"/>
</dbReference>
<dbReference type="Gene3D" id="1.10.8.430">
    <property type="entry name" value="Helical domain of apoptotic protease-activating factors"/>
    <property type="match status" value="1"/>
</dbReference>
<dbReference type="GO" id="GO:0005524">
    <property type="term" value="F:ATP binding"/>
    <property type="evidence" value="ECO:0007669"/>
    <property type="project" value="UniProtKB-KW"/>
</dbReference>
<dbReference type="Gene3D" id="3.40.50.300">
    <property type="entry name" value="P-loop containing nucleotide triphosphate hydrolases"/>
    <property type="match status" value="1"/>
</dbReference>
<dbReference type="InterPro" id="IPR055414">
    <property type="entry name" value="LRR_R13L4/SHOC2-like"/>
</dbReference>
<evidence type="ECO:0000256" key="4">
    <source>
        <dbReference type="ARBA" id="ARBA00022741"/>
    </source>
</evidence>
<reference evidence="10" key="1">
    <citation type="submission" date="2020-06" db="EMBL/GenBank/DDBJ databases">
        <authorList>
            <person name="Li T."/>
            <person name="Hu X."/>
            <person name="Zhang T."/>
            <person name="Song X."/>
            <person name="Zhang H."/>
            <person name="Dai N."/>
            <person name="Sheng W."/>
            <person name="Hou X."/>
            <person name="Wei L."/>
        </authorList>
    </citation>
    <scope>NUCLEOTIDE SEQUENCE</scope>
    <source>
        <strain evidence="10">KEN1</strain>
        <tissue evidence="10">Leaf</tissue>
    </source>
</reference>
<keyword evidence="5" id="KW-0611">Plant defense</keyword>
<evidence type="ECO:0000256" key="3">
    <source>
        <dbReference type="ARBA" id="ARBA00022737"/>
    </source>
</evidence>
<feature type="domain" description="Disease resistance protein winged helix" evidence="8">
    <location>
        <begin position="152"/>
        <end position="222"/>
    </location>
</feature>
<evidence type="ECO:0000256" key="2">
    <source>
        <dbReference type="ARBA" id="ARBA00022614"/>
    </source>
</evidence>
<organism evidence="10">
    <name type="scientific">Sesamum latifolium</name>
    <dbReference type="NCBI Taxonomy" id="2727402"/>
    <lineage>
        <taxon>Eukaryota</taxon>
        <taxon>Viridiplantae</taxon>
        <taxon>Streptophyta</taxon>
        <taxon>Embryophyta</taxon>
        <taxon>Tracheophyta</taxon>
        <taxon>Spermatophyta</taxon>
        <taxon>Magnoliopsida</taxon>
        <taxon>eudicotyledons</taxon>
        <taxon>Gunneridae</taxon>
        <taxon>Pentapetalae</taxon>
        <taxon>asterids</taxon>
        <taxon>lamiids</taxon>
        <taxon>Lamiales</taxon>
        <taxon>Pedaliaceae</taxon>
        <taxon>Sesamum</taxon>
    </lineage>
</organism>